<evidence type="ECO:0000259" key="2">
    <source>
        <dbReference type="Pfam" id="PF02668"/>
    </source>
</evidence>
<dbReference type="OrthoDB" id="9973316at2759"/>
<dbReference type="Pfam" id="PF02668">
    <property type="entry name" value="TauD"/>
    <property type="match status" value="1"/>
</dbReference>
<evidence type="ECO:0000313" key="5">
    <source>
        <dbReference type="EMBL" id="CAF4059303.1"/>
    </source>
</evidence>
<dbReference type="InterPro" id="IPR003819">
    <property type="entry name" value="TauD/TfdA-like"/>
</dbReference>
<dbReference type="Proteomes" id="UP000677228">
    <property type="component" value="Unassembled WGS sequence"/>
</dbReference>
<organism evidence="3 7">
    <name type="scientific">Didymodactylos carnosus</name>
    <dbReference type="NCBI Taxonomy" id="1234261"/>
    <lineage>
        <taxon>Eukaryota</taxon>
        <taxon>Metazoa</taxon>
        <taxon>Spiralia</taxon>
        <taxon>Gnathifera</taxon>
        <taxon>Rotifera</taxon>
        <taxon>Eurotatoria</taxon>
        <taxon>Bdelloidea</taxon>
        <taxon>Philodinida</taxon>
        <taxon>Philodinidae</taxon>
        <taxon>Didymodactylos</taxon>
    </lineage>
</organism>
<dbReference type="EMBL" id="CAJOBC010023442">
    <property type="protein sequence ID" value="CAF4059303.1"/>
    <property type="molecule type" value="Genomic_DNA"/>
</dbReference>
<dbReference type="AlphaFoldDB" id="A0A815BJ90"/>
<dbReference type="EMBL" id="CAJNOK010023059">
    <property type="protein sequence ID" value="CAF1357219.1"/>
    <property type="molecule type" value="Genomic_DNA"/>
</dbReference>
<sequence length="257" mass="29862">METDTCFVLNCTNFDDTLMEDVRAQLEKDGYVKVKCEQIPNNDCNKAALDIIEKIGGVCCLYNDDENSFIWPVKVLELDTPESKLQASQLDRELVFHTDCSYEHNAPKFVALYVVQCDRSEDGGKFQMVKAIDILNRLSEKSQYLLRYEAYQINVPPDFRKGDIDYICGSIILGDGHLRYRRDIVDNKRLSNETAEKQEAVKELNSIILAEDKLNVFRPVLDNNMMVLFDNTRFLHGRTRIKDLERYLLRIRFNLVN</sequence>
<reference evidence="3" key="1">
    <citation type="submission" date="2021-02" db="EMBL/GenBank/DDBJ databases">
        <authorList>
            <person name="Nowell W R."/>
        </authorList>
    </citation>
    <scope>NUCLEOTIDE SEQUENCE</scope>
</reference>
<proteinExistence type="predicted"/>
<dbReference type="Proteomes" id="UP000663829">
    <property type="component" value="Unassembled WGS sequence"/>
</dbReference>
<dbReference type="EMBL" id="CAJOBA010044714">
    <property type="protein sequence ID" value="CAF4167553.1"/>
    <property type="molecule type" value="Genomic_DNA"/>
</dbReference>
<name>A0A815BJ90_9BILA</name>
<accession>A0A815BJ90</accession>
<evidence type="ECO:0000256" key="1">
    <source>
        <dbReference type="ARBA" id="ARBA00023002"/>
    </source>
</evidence>
<evidence type="ECO:0000313" key="7">
    <source>
        <dbReference type="Proteomes" id="UP000663829"/>
    </source>
</evidence>
<protein>
    <recommendedName>
        <fullName evidence="2">TauD/TfdA-like domain-containing protein</fullName>
    </recommendedName>
</protein>
<keyword evidence="7" id="KW-1185">Reference proteome</keyword>
<keyword evidence="1" id="KW-0560">Oxidoreductase</keyword>
<dbReference type="Gene3D" id="3.60.130.10">
    <property type="entry name" value="Clavaminate synthase-like"/>
    <property type="match status" value="1"/>
</dbReference>
<evidence type="ECO:0000313" key="6">
    <source>
        <dbReference type="EMBL" id="CAF4167553.1"/>
    </source>
</evidence>
<dbReference type="Proteomes" id="UP000681722">
    <property type="component" value="Unassembled WGS sequence"/>
</dbReference>
<dbReference type="SUPFAM" id="SSF51197">
    <property type="entry name" value="Clavaminate synthase-like"/>
    <property type="match status" value="1"/>
</dbReference>
<evidence type="ECO:0000313" key="4">
    <source>
        <dbReference type="EMBL" id="CAF1357219.1"/>
    </source>
</evidence>
<dbReference type="GO" id="GO:0016491">
    <property type="term" value="F:oxidoreductase activity"/>
    <property type="evidence" value="ECO:0007669"/>
    <property type="project" value="UniProtKB-KW"/>
</dbReference>
<gene>
    <name evidence="3" type="ORF">GPM918_LOCUS27087</name>
    <name evidence="4" type="ORF">OVA965_LOCUS31071</name>
    <name evidence="5" type="ORF">SRO942_LOCUS27358</name>
    <name evidence="6" type="ORF">TMI583_LOCUS31896</name>
</gene>
<comment type="caution">
    <text evidence="3">The sequence shown here is derived from an EMBL/GenBank/DDBJ whole genome shotgun (WGS) entry which is preliminary data.</text>
</comment>
<evidence type="ECO:0000313" key="3">
    <source>
        <dbReference type="EMBL" id="CAF1271104.1"/>
    </source>
</evidence>
<feature type="domain" description="TauD/TfdA-like" evidence="2">
    <location>
        <begin position="14"/>
        <end position="251"/>
    </location>
</feature>
<dbReference type="InterPro" id="IPR042098">
    <property type="entry name" value="TauD-like_sf"/>
</dbReference>
<dbReference type="EMBL" id="CAJNOQ010011211">
    <property type="protein sequence ID" value="CAF1271104.1"/>
    <property type="molecule type" value="Genomic_DNA"/>
</dbReference>
<dbReference type="Proteomes" id="UP000682733">
    <property type="component" value="Unassembled WGS sequence"/>
</dbReference>